<dbReference type="InterPro" id="IPR011701">
    <property type="entry name" value="MFS"/>
</dbReference>
<dbReference type="GO" id="GO:0022857">
    <property type="term" value="F:transmembrane transporter activity"/>
    <property type="evidence" value="ECO:0007669"/>
    <property type="project" value="InterPro"/>
</dbReference>
<proteinExistence type="predicted"/>
<feature type="transmembrane region" description="Helical" evidence="7">
    <location>
        <begin position="247"/>
        <end position="264"/>
    </location>
</feature>
<dbReference type="InterPro" id="IPR036259">
    <property type="entry name" value="MFS_trans_sf"/>
</dbReference>
<dbReference type="EMBL" id="JACCFK010000001">
    <property type="protein sequence ID" value="NYI90412.1"/>
    <property type="molecule type" value="Genomic_DNA"/>
</dbReference>
<feature type="transmembrane region" description="Helical" evidence="7">
    <location>
        <begin position="276"/>
        <end position="298"/>
    </location>
</feature>
<evidence type="ECO:0000256" key="7">
    <source>
        <dbReference type="SAM" id="Phobius"/>
    </source>
</evidence>
<gene>
    <name evidence="8" type="ORF">HNR02_003735</name>
</gene>
<evidence type="ECO:0000256" key="2">
    <source>
        <dbReference type="ARBA" id="ARBA00022448"/>
    </source>
</evidence>
<dbReference type="Pfam" id="PF07690">
    <property type="entry name" value="MFS_1"/>
    <property type="match status" value="1"/>
</dbReference>
<feature type="transmembrane region" description="Helical" evidence="7">
    <location>
        <begin position="147"/>
        <end position="168"/>
    </location>
</feature>
<reference evidence="8 9" key="1">
    <citation type="submission" date="2020-07" db="EMBL/GenBank/DDBJ databases">
        <title>Sequencing the genomes of 1000 actinobacteria strains.</title>
        <authorList>
            <person name="Klenk H.-P."/>
        </authorList>
    </citation>
    <scope>NUCLEOTIDE SEQUENCE [LARGE SCALE GENOMIC DNA]</scope>
    <source>
        <strain evidence="8 9">DSM 104006</strain>
    </source>
</reference>
<comment type="subcellular location">
    <subcellularLocation>
        <location evidence="1">Cell membrane</location>
        <topology evidence="1">Multi-pass membrane protein</topology>
    </subcellularLocation>
</comment>
<comment type="caution">
    <text evidence="8">The sequence shown here is derived from an EMBL/GenBank/DDBJ whole genome shotgun (WGS) entry which is preliminary data.</text>
</comment>
<feature type="transmembrane region" description="Helical" evidence="7">
    <location>
        <begin position="78"/>
        <end position="96"/>
    </location>
</feature>
<feature type="transmembrane region" description="Helical" evidence="7">
    <location>
        <begin position="174"/>
        <end position="191"/>
    </location>
</feature>
<keyword evidence="3" id="KW-1003">Cell membrane</keyword>
<dbReference type="PANTHER" id="PTHR23517:SF13">
    <property type="entry name" value="MAJOR FACILITATOR SUPERFAMILY MFS_1"/>
    <property type="match status" value="1"/>
</dbReference>
<keyword evidence="9" id="KW-1185">Reference proteome</keyword>
<feature type="transmembrane region" description="Helical" evidence="7">
    <location>
        <begin position="42"/>
        <end position="66"/>
    </location>
</feature>
<sequence length="400" mass="40812">MTESAVLPATRRAWPRAAWLITAAGWGANQFSPLLGAYRREMGLSAATVTGLFAIYVVGLVPGLLMGGPGADRYGRRPVVIGAVVLSVLATGALLLGEVGTVWLGVGRFASGFAMGAVLAAGSAWVKELSHPPHDDAVEGTGARRASLFLSGGFGIGGLVAALIAQWAPLDLAYLPHLVLSVVAVVAALRVPETAPSVVAGKRETGIRDPRFRRMVVPVAPWVFAAPATGFAILPSVVESRLGDAETVFAGVAIAVVLGFGLLVQPVGRQLAARSILLPALAGLAATGTGMLIGVAAAVTEQPVLALVADAALGCGYGLCVTFGLTEIARIAPPGGLARLASVFWALTYIGFCAPYIFALLTQVTTPPVILGCAAALAFLTGAGVALRHRSATTERTNRG</sequence>
<dbReference type="RefSeq" id="WP_218902973.1">
    <property type="nucleotide sequence ID" value="NZ_JACCFK010000001.1"/>
</dbReference>
<feature type="transmembrane region" description="Helical" evidence="7">
    <location>
        <begin position="337"/>
        <end position="357"/>
    </location>
</feature>
<dbReference type="InterPro" id="IPR005829">
    <property type="entry name" value="Sugar_transporter_CS"/>
</dbReference>
<keyword evidence="6 7" id="KW-0472">Membrane</keyword>
<accession>A0A853B6H4</accession>
<feature type="transmembrane region" description="Helical" evidence="7">
    <location>
        <begin position="369"/>
        <end position="387"/>
    </location>
</feature>
<evidence type="ECO:0000256" key="1">
    <source>
        <dbReference type="ARBA" id="ARBA00004651"/>
    </source>
</evidence>
<evidence type="ECO:0000256" key="3">
    <source>
        <dbReference type="ARBA" id="ARBA00022475"/>
    </source>
</evidence>
<dbReference type="PROSITE" id="PS00216">
    <property type="entry name" value="SUGAR_TRANSPORT_1"/>
    <property type="match status" value="1"/>
</dbReference>
<dbReference type="PANTHER" id="PTHR23517">
    <property type="entry name" value="RESISTANCE PROTEIN MDTM, PUTATIVE-RELATED-RELATED"/>
    <property type="match status" value="1"/>
</dbReference>
<keyword evidence="4 7" id="KW-0812">Transmembrane</keyword>
<feature type="transmembrane region" description="Helical" evidence="7">
    <location>
        <begin position="304"/>
        <end position="325"/>
    </location>
</feature>
<dbReference type="GO" id="GO:0005886">
    <property type="term" value="C:plasma membrane"/>
    <property type="evidence" value="ECO:0007669"/>
    <property type="project" value="UniProtKB-SubCell"/>
</dbReference>
<evidence type="ECO:0000313" key="8">
    <source>
        <dbReference type="EMBL" id="NYI90412.1"/>
    </source>
</evidence>
<feature type="transmembrane region" description="Helical" evidence="7">
    <location>
        <begin position="102"/>
        <end position="126"/>
    </location>
</feature>
<dbReference type="SUPFAM" id="SSF103473">
    <property type="entry name" value="MFS general substrate transporter"/>
    <property type="match status" value="1"/>
</dbReference>
<feature type="transmembrane region" description="Helical" evidence="7">
    <location>
        <begin position="212"/>
        <end position="235"/>
    </location>
</feature>
<dbReference type="InterPro" id="IPR050171">
    <property type="entry name" value="MFS_Transporters"/>
</dbReference>
<keyword evidence="2" id="KW-0813">Transport</keyword>
<keyword evidence="5 7" id="KW-1133">Transmembrane helix</keyword>
<dbReference type="Gene3D" id="1.20.1250.20">
    <property type="entry name" value="MFS general substrate transporter like domains"/>
    <property type="match status" value="1"/>
</dbReference>
<evidence type="ECO:0000256" key="6">
    <source>
        <dbReference type="ARBA" id="ARBA00023136"/>
    </source>
</evidence>
<evidence type="ECO:0000313" key="9">
    <source>
        <dbReference type="Proteomes" id="UP000549616"/>
    </source>
</evidence>
<protein>
    <recommendedName>
        <fullName evidence="10">MFS transporter</fullName>
    </recommendedName>
</protein>
<organism evidence="8 9">
    <name type="scientific">Amycolatopsis endophytica</name>
    <dbReference type="NCBI Taxonomy" id="860233"/>
    <lineage>
        <taxon>Bacteria</taxon>
        <taxon>Bacillati</taxon>
        <taxon>Actinomycetota</taxon>
        <taxon>Actinomycetes</taxon>
        <taxon>Pseudonocardiales</taxon>
        <taxon>Pseudonocardiaceae</taxon>
        <taxon>Amycolatopsis</taxon>
    </lineage>
</organism>
<dbReference type="AlphaFoldDB" id="A0A853B6H4"/>
<evidence type="ECO:0000256" key="5">
    <source>
        <dbReference type="ARBA" id="ARBA00022989"/>
    </source>
</evidence>
<dbReference type="Proteomes" id="UP000549616">
    <property type="component" value="Unassembled WGS sequence"/>
</dbReference>
<name>A0A853B6H4_9PSEU</name>
<evidence type="ECO:0008006" key="10">
    <source>
        <dbReference type="Google" id="ProtNLM"/>
    </source>
</evidence>
<evidence type="ECO:0000256" key="4">
    <source>
        <dbReference type="ARBA" id="ARBA00022692"/>
    </source>
</evidence>